<keyword evidence="1" id="KW-0472">Membrane</keyword>
<gene>
    <name evidence="2" type="ORF">RM52_05415</name>
</gene>
<keyword evidence="1" id="KW-1133">Transmembrane helix</keyword>
<dbReference type="Proteomes" id="UP000031202">
    <property type="component" value="Unassembled WGS sequence"/>
</dbReference>
<dbReference type="Pfam" id="PF10031">
    <property type="entry name" value="DUF2273"/>
    <property type="match status" value="1"/>
</dbReference>
<name>A0A0B4D2I1_9MICO</name>
<accession>A0A0B4D2I1</accession>
<organism evidence="2 3">
    <name type="scientific">Microbacterium hominis</name>
    <dbReference type="NCBI Taxonomy" id="162426"/>
    <lineage>
        <taxon>Bacteria</taxon>
        <taxon>Bacillati</taxon>
        <taxon>Actinomycetota</taxon>
        <taxon>Actinomycetes</taxon>
        <taxon>Micrococcales</taxon>
        <taxon>Microbacteriaceae</taxon>
        <taxon>Microbacterium</taxon>
    </lineage>
</organism>
<keyword evidence="1" id="KW-0812">Transmembrane</keyword>
<comment type="caution">
    <text evidence="2">The sequence shown here is derived from an EMBL/GenBank/DDBJ whole genome shotgun (WGS) entry which is preliminary data.</text>
</comment>
<dbReference type="AlphaFoldDB" id="A0A0B4D2I1"/>
<sequence length="65" mass="6219">MTGGGPTVWGAVAGAVLAVAALAFGFWGMVLVAALAAIGGLIGAAVSGRIDLRAAIDAARGRRVG</sequence>
<reference evidence="2 3" key="1">
    <citation type="submission" date="2014-12" db="EMBL/GenBank/DDBJ databases">
        <title>Genome sequencing of Microbacterium hominis TPW29.</title>
        <authorList>
            <person name="Tan P.W."/>
            <person name="Chan K.-G."/>
        </authorList>
    </citation>
    <scope>NUCLEOTIDE SEQUENCE [LARGE SCALE GENOMIC DNA]</scope>
    <source>
        <strain evidence="2 3">TPW29</strain>
    </source>
</reference>
<protein>
    <submittedName>
        <fullName evidence="2">Membrane protein</fullName>
    </submittedName>
</protein>
<dbReference type="RefSeq" id="WP_039414055.1">
    <property type="nucleotide sequence ID" value="NZ_JWSZ01000007.1"/>
</dbReference>
<feature type="transmembrane region" description="Helical" evidence="1">
    <location>
        <begin position="12"/>
        <end position="45"/>
    </location>
</feature>
<evidence type="ECO:0000313" key="3">
    <source>
        <dbReference type="Proteomes" id="UP000031202"/>
    </source>
</evidence>
<evidence type="ECO:0000313" key="2">
    <source>
        <dbReference type="EMBL" id="KIC58475.1"/>
    </source>
</evidence>
<dbReference type="EMBL" id="JWSZ01000007">
    <property type="protein sequence ID" value="KIC58475.1"/>
    <property type="molecule type" value="Genomic_DNA"/>
</dbReference>
<dbReference type="InterPro" id="IPR018730">
    <property type="entry name" value="DUF2273"/>
</dbReference>
<proteinExistence type="predicted"/>
<evidence type="ECO:0000256" key="1">
    <source>
        <dbReference type="SAM" id="Phobius"/>
    </source>
</evidence>